<proteinExistence type="predicted"/>
<evidence type="ECO:0000313" key="2">
    <source>
        <dbReference type="Proteomes" id="UP000042394"/>
    </source>
</evidence>
<sequence length="89" mass="10936">MKTNILAIFFQRLRRDHRRRRVRQNINESGERLFQGNFYRCRIDNLRFCDIFIQVITLEVVIRIAGAIEIRFHRRRIKIRAVLKFHPLS</sequence>
<dbReference type="Proteomes" id="UP000042394">
    <property type="component" value="Unassembled WGS sequence"/>
</dbReference>
<dbReference type="AlphaFoldDB" id="A0A655BN35"/>
<organism evidence="1 2">
    <name type="scientific">Salmonella enterica subsp. enterica serovar Bovismorbificans</name>
    <dbReference type="NCBI Taxonomy" id="58097"/>
    <lineage>
        <taxon>Bacteria</taxon>
        <taxon>Pseudomonadati</taxon>
        <taxon>Pseudomonadota</taxon>
        <taxon>Gammaproteobacteria</taxon>
        <taxon>Enterobacterales</taxon>
        <taxon>Enterobacteriaceae</taxon>
        <taxon>Salmonella</taxon>
    </lineage>
</organism>
<evidence type="ECO:0000313" key="1">
    <source>
        <dbReference type="EMBL" id="CNT61261.1"/>
    </source>
</evidence>
<dbReference type="EMBL" id="CQPD01000002">
    <property type="protein sequence ID" value="CNT61261.1"/>
    <property type="molecule type" value="Genomic_DNA"/>
</dbReference>
<accession>A0A655BN35</accession>
<name>A0A655BN35_SALET</name>
<gene>
    <name evidence="1" type="ORF">ERS008207_00295</name>
</gene>
<protein>
    <submittedName>
        <fullName evidence="1">Uncharacterized protein</fullName>
    </submittedName>
</protein>
<reference evidence="1 2" key="1">
    <citation type="submission" date="2015-03" db="EMBL/GenBank/DDBJ databases">
        <authorList>
            <consortium name="Pathogen Informatics"/>
        </authorList>
    </citation>
    <scope>NUCLEOTIDE SEQUENCE [LARGE SCALE GENOMIC DNA]</scope>
    <source>
        <strain evidence="1 2">D4891</strain>
    </source>
</reference>